<dbReference type="RefSeq" id="WP_249724743.1">
    <property type="nucleotide sequence ID" value="NZ_AP031286.1"/>
</dbReference>
<evidence type="ECO:0000313" key="2">
    <source>
        <dbReference type="Proteomes" id="UP001154322"/>
    </source>
</evidence>
<proteinExistence type="predicted"/>
<dbReference type="EMBL" id="CALYLO010000005">
    <property type="protein sequence ID" value="CAH8246365.1"/>
    <property type="molecule type" value="Genomic_DNA"/>
</dbReference>
<dbReference type="Proteomes" id="UP001154322">
    <property type="component" value="Unassembled WGS sequence"/>
</dbReference>
<organism evidence="1 2">
    <name type="scientific">Paenibacillus melissococcoides</name>
    <dbReference type="NCBI Taxonomy" id="2912268"/>
    <lineage>
        <taxon>Bacteria</taxon>
        <taxon>Bacillati</taxon>
        <taxon>Bacillota</taxon>
        <taxon>Bacilli</taxon>
        <taxon>Bacillales</taxon>
        <taxon>Paenibacillaceae</taxon>
        <taxon>Paenibacillus</taxon>
    </lineage>
</organism>
<comment type="caution">
    <text evidence="1">The sequence shown here is derived from an EMBL/GenBank/DDBJ whole genome shotgun (WGS) entry which is preliminary data.</text>
</comment>
<sequence length="91" mass="10268">MIEKICPGFTDEVQGFADEVEPEPEKIICYALLSGCWDQQMLKDDRIASRLIGEHFHKLFQSAERRTIVPAVNLQLICPPMLDPGDDIALP</sequence>
<protein>
    <submittedName>
        <fullName evidence="1">Uncharacterized protein</fullName>
    </submittedName>
</protein>
<keyword evidence="2" id="KW-1185">Reference proteome</keyword>
<reference evidence="1" key="1">
    <citation type="submission" date="2022-06" db="EMBL/GenBank/DDBJ databases">
        <authorList>
            <person name="Dietemann V."/>
            <person name="Ory F."/>
            <person name="Dainat B."/>
            <person name="Oberhansli S."/>
        </authorList>
    </citation>
    <scope>NUCLEOTIDE SEQUENCE</scope>
    <source>
        <strain evidence="1">Ena-SAMPLE-TAB-26-04-2022-14:26:32:270-5432</strain>
    </source>
</reference>
<evidence type="ECO:0000313" key="1">
    <source>
        <dbReference type="EMBL" id="CAH8246365.1"/>
    </source>
</evidence>
<name>A0ABM9G3Q4_9BACL</name>
<gene>
    <name evidence="1" type="ORF">WJ0W_003600</name>
</gene>
<accession>A0ABM9G3Q4</accession>